<feature type="transmembrane region" description="Helical" evidence="1">
    <location>
        <begin position="9"/>
        <end position="30"/>
    </location>
</feature>
<feature type="domain" description="YdbS-like PH" evidence="2">
    <location>
        <begin position="373"/>
        <end position="448"/>
    </location>
</feature>
<sequence>MYNYRRHPLVIPMGAIRSLWAAILPILFSFGQAMRKGEGFSFLTNFGILIGLILLLLIFEFLKWRSFTYEWNDKEIRIASGIWTKTKTSVPRSAITAVDRSANPIMKLCGLVTLKLETAAGGKEADVILSYIPDHLAEEWLEEEQHSHTAYRFTGKELFLYGASSPATLVAMGAVIGLLSDFWSPDHILEKKEWWKHQELWLWIAGLAGAVLLLWIIASLVVASKYYGFTLERNEGVLTISKGLWNRRTMRIRAGQIQSLVLMQHPLQALFGYVSVRAHLTSSSDEDGSFDNVLFPLLKKRDLNSWITYYTPEYTLPLGKTPLPRQFQRAPIWRNIIMTAWTLLLFFWKAWTLWITVPLILIAAGLGYLQGKTAAWDVTDYHIAFTSQRFAKWTAIIPMSRVQCVKIYTTPFGRQRGYSTIAVHHISSFLGHAAELSYVPTPVAKRIVSLYQMNRRKKVIC</sequence>
<dbReference type="Proteomes" id="UP001589609">
    <property type="component" value="Unassembled WGS sequence"/>
</dbReference>
<gene>
    <name evidence="3" type="ORF">ACFFMS_25600</name>
</gene>
<name>A0ABV5WN59_9BACI</name>
<keyword evidence="1" id="KW-1133">Transmembrane helix</keyword>
<keyword evidence="4" id="KW-1185">Reference proteome</keyword>
<feature type="transmembrane region" description="Helical" evidence="1">
    <location>
        <begin position="354"/>
        <end position="371"/>
    </location>
</feature>
<dbReference type="PANTHER" id="PTHR34473:SF2">
    <property type="entry name" value="UPF0699 TRANSMEMBRANE PROTEIN YDBT"/>
    <property type="match status" value="1"/>
</dbReference>
<dbReference type="PANTHER" id="PTHR34473">
    <property type="entry name" value="UPF0699 TRANSMEMBRANE PROTEIN YDBS"/>
    <property type="match status" value="1"/>
</dbReference>
<feature type="transmembrane region" description="Helical" evidence="1">
    <location>
        <begin position="200"/>
        <end position="223"/>
    </location>
</feature>
<dbReference type="InterPro" id="IPR014529">
    <property type="entry name" value="UCP026631"/>
</dbReference>
<dbReference type="EMBL" id="JBHMAF010000194">
    <property type="protein sequence ID" value="MFB9761618.1"/>
    <property type="molecule type" value="Genomic_DNA"/>
</dbReference>
<dbReference type="RefSeq" id="WP_379951763.1">
    <property type="nucleotide sequence ID" value="NZ_JBHMAF010000194.1"/>
</dbReference>
<feature type="transmembrane region" description="Helical" evidence="1">
    <location>
        <begin position="42"/>
        <end position="62"/>
    </location>
</feature>
<evidence type="ECO:0000313" key="4">
    <source>
        <dbReference type="Proteomes" id="UP001589609"/>
    </source>
</evidence>
<dbReference type="PIRSF" id="PIRSF026631">
    <property type="entry name" value="UCP026631"/>
    <property type="match status" value="1"/>
</dbReference>
<organism evidence="3 4">
    <name type="scientific">Ectobacillus funiculus</name>
    <dbReference type="NCBI Taxonomy" id="137993"/>
    <lineage>
        <taxon>Bacteria</taxon>
        <taxon>Bacillati</taxon>
        <taxon>Bacillota</taxon>
        <taxon>Bacilli</taxon>
        <taxon>Bacillales</taxon>
        <taxon>Bacillaceae</taxon>
        <taxon>Ectobacillus</taxon>
    </lineage>
</organism>
<keyword evidence="1" id="KW-0812">Transmembrane</keyword>
<proteinExistence type="predicted"/>
<protein>
    <submittedName>
        <fullName evidence="3">PH domain-containing protein</fullName>
    </submittedName>
</protein>
<keyword evidence="1" id="KW-0472">Membrane</keyword>
<feature type="transmembrane region" description="Helical" evidence="1">
    <location>
        <begin position="158"/>
        <end position="180"/>
    </location>
</feature>
<accession>A0ABV5WN59</accession>
<evidence type="ECO:0000259" key="2">
    <source>
        <dbReference type="Pfam" id="PF03703"/>
    </source>
</evidence>
<evidence type="ECO:0000313" key="3">
    <source>
        <dbReference type="EMBL" id="MFB9761618.1"/>
    </source>
</evidence>
<dbReference type="Pfam" id="PF03703">
    <property type="entry name" value="bPH_2"/>
    <property type="match status" value="3"/>
</dbReference>
<feature type="domain" description="YdbS-like PH" evidence="2">
    <location>
        <begin position="64"/>
        <end position="133"/>
    </location>
</feature>
<evidence type="ECO:0000256" key="1">
    <source>
        <dbReference type="SAM" id="Phobius"/>
    </source>
</evidence>
<feature type="domain" description="YdbS-like PH" evidence="2">
    <location>
        <begin position="226"/>
        <end position="303"/>
    </location>
</feature>
<dbReference type="InterPro" id="IPR005182">
    <property type="entry name" value="YdbS-like_PH"/>
</dbReference>
<reference evidence="3 4" key="1">
    <citation type="submission" date="2024-09" db="EMBL/GenBank/DDBJ databases">
        <authorList>
            <person name="Sun Q."/>
            <person name="Mori K."/>
        </authorList>
    </citation>
    <scope>NUCLEOTIDE SEQUENCE [LARGE SCALE GENOMIC DNA]</scope>
    <source>
        <strain evidence="3 4">JCM 11201</strain>
    </source>
</reference>
<comment type="caution">
    <text evidence="3">The sequence shown here is derived from an EMBL/GenBank/DDBJ whole genome shotgun (WGS) entry which is preliminary data.</text>
</comment>